<gene>
    <name evidence="6" type="ORF">H4W19_14840</name>
</gene>
<feature type="domain" description="HTH LytTR-type" evidence="5">
    <location>
        <begin position="149"/>
        <end position="256"/>
    </location>
</feature>
<dbReference type="SUPFAM" id="SSF52172">
    <property type="entry name" value="CheY-like"/>
    <property type="match status" value="1"/>
</dbReference>
<dbReference type="PANTHER" id="PTHR48111:SF69">
    <property type="entry name" value="RESPONSE REGULATOR RECEIVER"/>
    <property type="match status" value="1"/>
</dbReference>
<dbReference type="Pfam" id="PF04397">
    <property type="entry name" value="LytTR"/>
    <property type="match status" value="1"/>
</dbReference>
<organism evidence="6 7">
    <name type="scientific">Pseudoxanthomonas mexicana</name>
    <dbReference type="NCBI Taxonomy" id="128785"/>
    <lineage>
        <taxon>Bacteria</taxon>
        <taxon>Pseudomonadati</taxon>
        <taxon>Pseudomonadota</taxon>
        <taxon>Gammaproteobacteria</taxon>
        <taxon>Lysobacterales</taxon>
        <taxon>Lysobacteraceae</taxon>
        <taxon>Pseudoxanthomonas</taxon>
    </lineage>
</organism>
<name>A0ABX6R8S4_PSEMX</name>
<evidence type="ECO:0000256" key="3">
    <source>
        <dbReference type="PROSITE-ProRule" id="PRU00169"/>
    </source>
</evidence>
<keyword evidence="3" id="KW-0597">Phosphoprotein</keyword>
<keyword evidence="7" id="KW-1185">Reference proteome</keyword>
<evidence type="ECO:0000256" key="1">
    <source>
        <dbReference type="ARBA" id="ARBA00023012"/>
    </source>
</evidence>
<keyword evidence="2" id="KW-0238">DNA-binding</keyword>
<evidence type="ECO:0000259" key="5">
    <source>
        <dbReference type="PROSITE" id="PS50930"/>
    </source>
</evidence>
<feature type="modified residue" description="4-aspartylphosphate" evidence="3">
    <location>
        <position position="55"/>
    </location>
</feature>
<dbReference type="RefSeq" id="WP_185894934.1">
    <property type="nucleotide sequence ID" value="NZ_CP060028.1"/>
</dbReference>
<dbReference type="InterPro" id="IPR039420">
    <property type="entry name" value="WalR-like"/>
</dbReference>
<dbReference type="Gene3D" id="2.40.50.1020">
    <property type="entry name" value="LytTr DNA-binding domain"/>
    <property type="match status" value="1"/>
</dbReference>
<dbReference type="PROSITE" id="PS50930">
    <property type="entry name" value="HTH_LYTTR"/>
    <property type="match status" value="1"/>
</dbReference>
<dbReference type="Pfam" id="PF00072">
    <property type="entry name" value="Response_reg"/>
    <property type="match status" value="1"/>
</dbReference>
<evidence type="ECO:0000256" key="2">
    <source>
        <dbReference type="ARBA" id="ARBA00023125"/>
    </source>
</evidence>
<evidence type="ECO:0000259" key="4">
    <source>
        <dbReference type="PROSITE" id="PS50110"/>
    </source>
</evidence>
<accession>A0ABX6R8S4</accession>
<dbReference type="PROSITE" id="PS50110">
    <property type="entry name" value="RESPONSE_REGULATORY"/>
    <property type="match status" value="1"/>
</dbReference>
<keyword evidence="1" id="KW-0902">Two-component regulatory system</keyword>
<dbReference type="InterPro" id="IPR011006">
    <property type="entry name" value="CheY-like_superfamily"/>
</dbReference>
<dbReference type="InterPro" id="IPR001789">
    <property type="entry name" value="Sig_transdc_resp-reg_receiver"/>
</dbReference>
<proteinExistence type="predicted"/>
<dbReference type="PANTHER" id="PTHR48111">
    <property type="entry name" value="REGULATOR OF RPOS"/>
    <property type="match status" value="1"/>
</dbReference>
<dbReference type="Gene3D" id="3.40.50.2300">
    <property type="match status" value="1"/>
</dbReference>
<protein>
    <submittedName>
        <fullName evidence="6">Response regulator transcription factor</fullName>
    </submittedName>
</protein>
<reference evidence="6 7" key="1">
    <citation type="submission" date="2020-08" db="EMBL/GenBank/DDBJ databases">
        <title>Streptomycin resistant and MDR strain, P. mexicana.</title>
        <authorList>
            <person name="Ganesh-kumar S."/>
            <person name="Zhe T."/>
            <person name="Yu Z."/>
            <person name="Min Y."/>
        </authorList>
    </citation>
    <scope>NUCLEOTIDE SEQUENCE [LARGE SCALE GENOMIC DNA]</scope>
    <source>
        <strain evidence="6 7">GTZY</strain>
    </source>
</reference>
<evidence type="ECO:0000313" key="6">
    <source>
        <dbReference type="EMBL" id="QND79607.1"/>
    </source>
</evidence>
<dbReference type="Proteomes" id="UP000515506">
    <property type="component" value="Chromosome"/>
</dbReference>
<dbReference type="EMBL" id="CP060028">
    <property type="protein sequence ID" value="QND79607.1"/>
    <property type="molecule type" value="Genomic_DNA"/>
</dbReference>
<dbReference type="InterPro" id="IPR007492">
    <property type="entry name" value="LytTR_DNA-bd_dom"/>
</dbReference>
<dbReference type="SMART" id="SM00448">
    <property type="entry name" value="REC"/>
    <property type="match status" value="1"/>
</dbReference>
<evidence type="ECO:0000313" key="7">
    <source>
        <dbReference type="Proteomes" id="UP000515506"/>
    </source>
</evidence>
<feature type="domain" description="Response regulatory" evidence="4">
    <location>
        <begin position="3"/>
        <end position="115"/>
    </location>
</feature>
<dbReference type="SMART" id="SM00850">
    <property type="entry name" value="LytTR"/>
    <property type="match status" value="1"/>
</dbReference>
<sequence length="256" mass="28660">MPTCLIADDEPLLRDSLEELLAELWPELAVVARARNGRTAIQQFEALAPDVCFLDVRMPGLSGIEAAKSMSGRAQLVFITAYDHYAVEAFTQGAIDYLVKPVQPDRLADTIRRLKSRLTTSPPTFQHSLLQSLTGQPTQSPPPSRLGWLRASSGNTIRLISMSSVDYLLAAEKYTNVGWRDDEGRSQVSVIRIPIKELIDRLDPEQFVQAHRAVIVALRAIRVIIKGDNETAQIHLVGRTEVLPVSRRYAHHFRQM</sequence>